<dbReference type="CDD" id="cd09879">
    <property type="entry name" value="PIN_VapC_AF0591-like"/>
    <property type="match status" value="1"/>
</dbReference>
<gene>
    <name evidence="2" type="ORF">BEU03_01180</name>
</gene>
<dbReference type="Pfam" id="PF18477">
    <property type="entry name" value="PIN_9"/>
    <property type="match status" value="1"/>
</dbReference>
<feature type="domain" description="VapC9 PIN-like" evidence="1">
    <location>
        <begin position="5"/>
        <end position="110"/>
    </location>
</feature>
<accession>A0A1J5SQD3</accession>
<dbReference type="InterPro" id="IPR029060">
    <property type="entry name" value="PIN-like_dom_sf"/>
</dbReference>
<comment type="caution">
    <text evidence="2">The sequence shown here is derived from an EMBL/GenBank/DDBJ whole genome shotgun (WGS) entry which is preliminary data.</text>
</comment>
<dbReference type="Proteomes" id="UP000183403">
    <property type="component" value="Unassembled WGS sequence"/>
</dbReference>
<sequence length="120" mass="13361">MNVVLPDTNIILWTFSGGVDFREAIASVAPGYEILIPTCVLDELEKLNNKQSGAAVEFCKKMETIDLGRGYADDLLVKSAEKGYLVATNDKEILDNLKEKGINALRTREKNKLIMTEKEI</sequence>
<evidence type="ECO:0000259" key="1">
    <source>
        <dbReference type="Pfam" id="PF18477"/>
    </source>
</evidence>
<evidence type="ECO:0000313" key="3">
    <source>
        <dbReference type="Proteomes" id="UP000183403"/>
    </source>
</evidence>
<dbReference type="EMBL" id="MIYV01000024">
    <property type="protein sequence ID" value="OIR10179.1"/>
    <property type="molecule type" value="Genomic_DNA"/>
</dbReference>
<dbReference type="AlphaFoldDB" id="A0A1J5SQD3"/>
<reference evidence="2 3" key="1">
    <citation type="submission" date="2016-08" db="EMBL/GenBank/DDBJ databases">
        <title>New Insights into Marine Group III Euryarchaeota, from dark to light.</title>
        <authorList>
            <person name="Haro-Moreno J.M."/>
            <person name="Rodriguez-Valera F."/>
            <person name="Lopez-Garcia P."/>
            <person name="Moreira D."/>
            <person name="Martin-Cuadrado A.B."/>
        </authorList>
    </citation>
    <scope>NUCLEOTIDE SEQUENCE [LARGE SCALE GENOMIC DNA]</scope>
    <source>
        <strain evidence="2">CG-Epi6</strain>
    </source>
</reference>
<dbReference type="SUPFAM" id="SSF88723">
    <property type="entry name" value="PIN domain-like"/>
    <property type="match status" value="1"/>
</dbReference>
<organism evidence="2 3">
    <name type="scientific">Marine Group III euryarchaeote CG-Epi6</name>
    <dbReference type="NCBI Taxonomy" id="1889000"/>
    <lineage>
        <taxon>Archaea</taxon>
        <taxon>Methanobacteriati</taxon>
        <taxon>Thermoplasmatota</taxon>
        <taxon>Thermoplasmata</taxon>
        <taxon>Candidatus Thermoprofundales</taxon>
    </lineage>
</organism>
<dbReference type="Gene3D" id="3.40.50.1010">
    <property type="entry name" value="5'-nuclease"/>
    <property type="match status" value="1"/>
</dbReference>
<evidence type="ECO:0000313" key="2">
    <source>
        <dbReference type="EMBL" id="OIR10179.1"/>
    </source>
</evidence>
<protein>
    <recommendedName>
        <fullName evidence="1">VapC9 PIN-like domain-containing protein</fullName>
    </recommendedName>
</protein>
<name>A0A1J5SQD3_9ARCH</name>
<proteinExistence type="predicted"/>
<dbReference type="InterPro" id="IPR041120">
    <property type="entry name" value="PIN_9"/>
</dbReference>